<keyword evidence="7" id="KW-1185">Reference proteome</keyword>
<keyword evidence="4" id="KW-1133">Transmembrane helix</keyword>
<keyword evidence="4" id="KW-0472">Membrane</keyword>
<dbReference type="Pfam" id="PF07696">
    <property type="entry name" value="7TMR-DISMED2"/>
    <property type="match status" value="1"/>
</dbReference>
<dbReference type="Pfam" id="PF07695">
    <property type="entry name" value="7TMR-DISM_7TM"/>
    <property type="match status" value="1"/>
</dbReference>
<dbReference type="Pfam" id="PF00990">
    <property type="entry name" value="GGDEF"/>
    <property type="match status" value="1"/>
</dbReference>
<feature type="transmembrane region" description="Helical" evidence="4">
    <location>
        <begin position="254"/>
        <end position="278"/>
    </location>
</feature>
<dbReference type="RefSeq" id="WP_248210340.1">
    <property type="nucleotide sequence ID" value="NZ_JALNMH010000011.1"/>
</dbReference>
<evidence type="ECO:0000256" key="3">
    <source>
        <dbReference type="SAM" id="Coils"/>
    </source>
</evidence>
<feature type="transmembrane region" description="Helical" evidence="4">
    <location>
        <begin position="343"/>
        <end position="363"/>
    </location>
</feature>
<feature type="transmembrane region" description="Helical" evidence="4">
    <location>
        <begin position="375"/>
        <end position="394"/>
    </location>
</feature>
<feature type="transmembrane region" description="Helical" evidence="4">
    <location>
        <begin position="193"/>
        <end position="215"/>
    </location>
</feature>
<dbReference type="InterPro" id="IPR011622">
    <property type="entry name" value="7TMR_DISM_rcpt_extracell_dom2"/>
</dbReference>
<evidence type="ECO:0000256" key="2">
    <source>
        <dbReference type="ARBA" id="ARBA00034247"/>
    </source>
</evidence>
<dbReference type="InterPro" id="IPR050469">
    <property type="entry name" value="Diguanylate_Cyclase"/>
</dbReference>
<dbReference type="SMART" id="SM00267">
    <property type="entry name" value="GGDEF"/>
    <property type="match status" value="1"/>
</dbReference>
<dbReference type="InterPro" id="IPR011623">
    <property type="entry name" value="7TMR_DISM_rcpt_extracell_dom1"/>
</dbReference>
<feature type="transmembrane region" description="Helical" evidence="4">
    <location>
        <begin position="290"/>
        <end position="308"/>
    </location>
</feature>
<feature type="transmembrane region" description="Helical" evidence="4">
    <location>
        <begin position="222"/>
        <end position="248"/>
    </location>
</feature>
<dbReference type="PROSITE" id="PS50887">
    <property type="entry name" value="GGDEF"/>
    <property type="match status" value="1"/>
</dbReference>
<accession>A0ABT0GJL8</accession>
<name>A0ABT0GJL8_9GAMM</name>
<evidence type="ECO:0000313" key="7">
    <source>
        <dbReference type="Proteomes" id="UP001431449"/>
    </source>
</evidence>
<dbReference type="CDD" id="cd01949">
    <property type="entry name" value="GGDEF"/>
    <property type="match status" value="1"/>
</dbReference>
<dbReference type="EMBL" id="JALNMH010000011">
    <property type="protein sequence ID" value="MCK7594730.1"/>
    <property type="molecule type" value="Genomic_DNA"/>
</dbReference>
<dbReference type="InterPro" id="IPR043128">
    <property type="entry name" value="Rev_trsase/Diguanyl_cyclase"/>
</dbReference>
<evidence type="ECO:0000259" key="5">
    <source>
        <dbReference type="PROSITE" id="PS50887"/>
    </source>
</evidence>
<dbReference type="Gene3D" id="3.30.70.270">
    <property type="match status" value="1"/>
</dbReference>
<dbReference type="PANTHER" id="PTHR45138">
    <property type="entry name" value="REGULATORY COMPONENTS OF SENSORY TRANSDUCTION SYSTEM"/>
    <property type="match status" value="1"/>
</dbReference>
<dbReference type="EC" id="2.7.7.65" evidence="1"/>
<keyword evidence="4" id="KW-0812">Transmembrane</keyword>
<sequence>MQGLLRGVVVAAGLKPPRAGRCARLVILMAVCFIPHLAWALAVERPEVRYFHDAEGSLDVAGARAVWAAGRFAGPPPPGDNYGFRPGATWFAFGLQNPQGRPVERLVVIEYTLIDRFELYRLDQASAGPLWIGGDLQPFGARSLPIRYFNRSVELAPYERVTFLLRVASQSSMQVPVVVAEADHYLASQQSSLLGFGLYFGVLAALLILNSILFVSLRDRNFLYYVAYVLSVGLMLLCLSGIGFQLFWPDSPRLGNWLVLISMSLSLASMLQFARAFLDLRRRFPLGDRLCLALIALSLIGIAATFVLPYSQVVLPLTLLVFPVAVLVYACGLAVLRSYPPARYFLIAWTTLLLGIMLYAAVALGWVPRVFFTEYAIQLGSAVEMILLSFALAYRINLLTATTAQLEGEARGQLERRVRERTDDLDAALRRLETANRQLEDFSRRDGLTGCFNRRSFEHILRRWEQQRNGDGRDFSVLMIDIDEFKQVNDRYGHLVGDDCLRHVAQLLEGPVADAGGQLCRYGGEEFVAVAPLSQPDQAQALAERLRARTADRTLISEGRHIPVTISVGIALREQAASALDTVRRADEALYRAKALGRNRCELATG</sequence>
<dbReference type="Gene3D" id="2.60.40.2380">
    <property type="match status" value="1"/>
</dbReference>
<gene>
    <name evidence="6" type="ORF">M0G41_13740</name>
</gene>
<feature type="domain" description="GGDEF" evidence="5">
    <location>
        <begin position="473"/>
        <end position="606"/>
    </location>
</feature>
<dbReference type="PANTHER" id="PTHR45138:SF9">
    <property type="entry name" value="DIGUANYLATE CYCLASE DGCM-RELATED"/>
    <property type="match status" value="1"/>
</dbReference>
<evidence type="ECO:0000313" key="6">
    <source>
        <dbReference type="EMBL" id="MCK7594730.1"/>
    </source>
</evidence>
<feature type="transmembrane region" description="Helical" evidence="4">
    <location>
        <begin position="25"/>
        <end position="42"/>
    </location>
</feature>
<evidence type="ECO:0000256" key="4">
    <source>
        <dbReference type="SAM" id="Phobius"/>
    </source>
</evidence>
<dbReference type="SUPFAM" id="SSF55073">
    <property type="entry name" value="Nucleotide cyclase"/>
    <property type="match status" value="1"/>
</dbReference>
<feature type="coiled-coil region" evidence="3">
    <location>
        <begin position="418"/>
        <end position="445"/>
    </location>
</feature>
<protein>
    <recommendedName>
        <fullName evidence="1">diguanylate cyclase</fullName>
        <ecNumber evidence="1">2.7.7.65</ecNumber>
    </recommendedName>
</protein>
<organism evidence="6 7">
    <name type="scientific">Pseudomarimonas salicorniae</name>
    <dbReference type="NCBI Taxonomy" id="2933270"/>
    <lineage>
        <taxon>Bacteria</taxon>
        <taxon>Pseudomonadati</taxon>
        <taxon>Pseudomonadota</taxon>
        <taxon>Gammaproteobacteria</taxon>
        <taxon>Lysobacterales</taxon>
        <taxon>Lysobacteraceae</taxon>
        <taxon>Pseudomarimonas</taxon>
    </lineage>
</organism>
<dbReference type="NCBIfam" id="TIGR00254">
    <property type="entry name" value="GGDEF"/>
    <property type="match status" value="1"/>
</dbReference>
<dbReference type="InterPro" id="IPR029787">
    <property type="entry name" value="Nucleotide_cyclase"/>
</dbReference>
<keyword evidence="3" id="KW-0175">Coiled coil</keyword>
<comment type="caution">
    <text evidence="6">The sequence shown here is derived from an EMBL/GenBank/DDBJ whole genome shotgun (WGS) entry which is preliminary data.</text>
</comment>
<dbReference type="Proteomes" id="UP001431449">
    <property type="component" value="Unassembled WGS sequence"/>
</dbReference>
<feature type="transmembrane region" description="Helical" evidence="4">
    <location>
        <begin position="314"/>
        <end position="336"/>
    </location>
</feature>
<comment type="catalytic activity">
    <reaction evidence="2">
        <text>2 GTP = 3',3'-c-di-GMP + 2 diphosphate</text>
        <dbReference type="Rhea" id="RHEA:24898"/>
        <dbReference type="ChEBI" id="CHEBI:33019"/>
        <dbReference type="ChEBI" id="CHEBI:37565"/>
        <dbReference type="ChEBI" id="CHEBI:58805"/>
        <dbReference type="EC" id="2.7.7.65"/>
    </reaction>
</comment>
<proteinExistence type="predicted"/>
<reference evidence="6" key="1">
    <citation type="submission" date="2022-04" db="EMBL/GenBank/DDBJ databases">
        <title>Lysobacter sp. CAU 1642 isolated from sea sand.</title>
        <authorList>
            <person name="Kim W."/>
        </authorList>
    </citation>
    <scope>NUCLEOTIDE SEQUENCE</scope>
    <source>
        <strain evidence="6">CAU 1642</strain>
    </source>
</reference>
<dbReference type="InterPro" id="IPR000160">
    <property type="entry name" value="GGDEF_dom"/>
</dbReference>
<evidence type="ECO:0000256" key="1">
    <source>
        <dbReference type="ARBA" id="ARBA00012528"/>
    </source>
</evidence>